<sequence>MTQSERVAASVMTLSNAGESAARIAVRLGISVRRVYQLRPSAPREKKPYAASRGRVRALPVGAGLQVSFG</sequence>
<comment type="caution">
    <text evidence="1">The sequence shown here is derived from an EMBL/GenBank/DDBJ whole genome shotgun (WGS) entry which is preliminary data.</text>
</comment>
<name>A0A511XDZ6_9PROT</name>
<evidence type="ECO:0008006" key="3">
    <source>
        <dbReference type="Google" id="ProtNLM"/>
    </source>
</evidence>
<reference evidence="1 2" key="1">
    <citation type="submission" date="2019-07" db="EMBL/GenBank/DDBJ databases">
        <title>Whole genome shotgun sequence of Acetobacter nitrogenifigens NBRC 105050.</title>
        <authorList>
            <person name="Hosoyama A."/>
            <person name="Uohara A."/>
            <person name="Ohji S."/>
            <person name="Ichikawa N."/>
        </authorList>
    </citation>
    <scope>NUCLEOTIDE SEQUENCE [LARGE SCALE GENOMIC DNA]</scope>
    <source>
        <strain evidence="1 2">NBRC 105050</strain>
    </source>
</reference>
<dbReference type="AlphaFoldDB" id="A0A511XDZ6"/>
<gene>
    <name evidence="1" type="ORF">ANI02nite_30680</name>
</gene>
<dbReference type="EMBL" id="BJYF01000029">
    <property type="protein sequence ID" value="GEN61184.1"/>
    <property type="molecule type" value="Genomic_DNA"/>
</dbReference>
<proteinExistence type="predicted"/>
<keyword evidence="2" id="KW-1185">Reference proteome</keyword>
<dbReference type="Proteomes" id="UP000321635">
    <property type="component" value="Unassembled WGS sequence"/>
</dbReference>
<evidence type="ECO:0000313" key="2">
    <source>
        <dbReference type="Proteomes" id="UP000321635"/>
    </source>
</evidence>
<evidence type="ECO:0000313" key="1">
    <source>
        <dbReference type="EMBL" id="GEN61184.1"/>
    </source>
</evidence>
<organism evidence="1 2">
    <name type="scientific">Acetobacter nitrogenifigens DSM 23921 = NBRC 105050</name>
    <dbReference type="NCBI Taxonomy" id="1120919"/>
    <lineage>
        <taxon>Bacteria</taxon>
        <taxon>Pseudomonadati</taxon>
        <taxon>Pseudomonadota</taxon>
        <taxon>Alphaproteobacteria</taxon>
        <taxon>Acetobacterales</taxon>
        <taxon>Acetobacteraceae</taxon>
        <taxon>Acetobacter</taxon>
    </lineage>
</organism>
<dbReference type="STRING" id="1120919.GCA_000429165_03244"/>
<dbReference type="RefSeq" id="WP_026398754.1">
    <property type="nucleotide sequence ID" value="NZ_AUBI01000017.1"/>
</dbReference>
<accession>A0A511XDZ6</accession>
<protein>
    <recommendedName>
        <fullName evidence="3">Resolvase HTH domain-containing protein</fullName>
    </recommendedName>
</protein>